<keyword evidence="1" id="KW-0472">Membrane</keyword>
<dbReference type="AlphaFoldDB" id="A0A4D6NDQ7"/>
<protein>
    <submittedName>
        <fullName evidence="3">Uncharacterized protein</fullName>
    </submittedName>
</protein>
<keyword evidence="1" id="KW-0812">Transmembrane</keyword>
<keyword evidence="4" id="KW-1185">Reference proteome</keyword>
<accession>A0A4D6NDQ7</accession>
<sequence length="113" mass="12527">MLNNGSHKAKREFSLDSPRSILSFSNSHVAVTFRVVVAALFVASFAAPIVVLFEHRSCILSFSNNHTTFSFHVAVTTLFASSFIAPIVASFAHRSHAVRTPFPFRQVFPLLFT</sequence>
<feature type="transmembrane region" description="Helical" evidence="1">
    <location>
        <begin position="29"/>
        <end position="51"/>
    </location>
</feature>
<reference evidence="3 4" key="1">
    <citation type="submission" date="2019-04" db="EMBL/GenBank/DDBJ databases">
        <title>An improved genome assembly and genetic linkage map for asparagus bean, Vigna unguiculata ssp. sesquipedialis.</title>
        <authorList>
            <person name="Xia Q."/>
            <person name="Zhang R."/>
            <person name="Dong Y."/>
        </authorList>
    </citation>
    <scope>NUCLEOTIDE SEQUENCE [LARGE SCALE GENOMIC DNA]</scope>
    <source>
        <tissue evidence="3">Leaf</tissue>
    </source>
</reference>
<dbReference type="Proteomes" id="UP000501690">
    <property type="component" value="Linkage Group LG5"/>
</dbReference>
<keyword evidence="1" id="KW-1133">Transmembrane helix</keyword>
<evidence type="ECO:0000256" key="1">
    <source>
        <dbReference type="SAM" id="Phobius"/>
    </source>
</evidence>
<feature type="transmembrane region" description="Helical" evidence="1">
    <location>
        <begin position="71"/>
        <end position="92"/>
    </location>
</feature>
<dbReference type="EMBL" id="CP039349">
    <property type="protein sequence ID" value="QCD93131.1"/>
    <property type="molecule type" value="Genomic_DNA"/>
</dbReference>
<dbReference type="EMBL" id="CP039354">
    <property type="protein sequence ID" value="QCE10285.1"/>
    <property type="molecule type" value="Genomic_DNA"/>
</dbReference>
<name>A0A4D6NDQ7_VIGUN</name>
<organism evidence="3 4">
    <name type="scientific">Vigna unguiculata</name>
    <name type="common">Cowpea</name>
    <dbReference type="NCBI Taxonomy" id="3917"/>
    <lineage>
        <taxon>Eukaryota</taxon>
        <taxon>Viridiplantae</taxon>
        <taxon>Streptophyta</taxon>
        <taxon>Embryophyta</taxon>
        <taxon>Tracheophyta</taxon>
        <taxon>Spermatophyta</taxon>
        <taxon>Magnoliopsida</taxon>
        <taxon>eudicotyledons</taxon>
        <taxon>Gunneridae</taxon>
        <taxon>Pentapetalae</taxon>
        <taxon>rosids</taxon>
        <taxon>fabids</taxon>
        <taxon>Fabales</taxon>
        <taxon>Fabaceae</taxon>
        <taxon>Papilionoideae</taxon>
        <taxon>50 kb inversion clade</taxon>
        <taxon>NPAAA clade</taxon>
        <taxon>indigoferoid/millettioid clade</taxon>
        <taxon>Phaseoleae</taxon>
        <taxon>Vigna</taxon>
    </lineage>
</organism>
<gene>
    <name evidence="3" type="ORF">DEO72_LG10g1513</name>
    <name evidence="2" type="ORF">DEO72_LG5g1202</name>
</gene>
<evidence type="ECO:0000313" key="4">
    <source>
        <dbReference type="Proteomes" id="UP000501690"/>
    </source>
</evidence>
<dbReference type="Proteomes" id="UP000501690">
    <property type="component" value="Linkage Group LG10"/>
</dbReference>
<evidence type="ECO:0000313" key="3">
    <source>
        <dbReference type="EMBL" id="QCE10285.1"/>
    </source>
</evidence>
<proteinExistence type="predicted"/>
<evidence type="ECO:0000313" key="2">
    <source>
        <dbReference type="EMBL" id="QCD93131.1"/>
    </source>
</evidence>